<evidence type="ECO:0000259" key="9">
    <source>
        <dbReference type="Pfam" id="PF03807"/>
    </source>
</evidence>
<evidence type="ECO:0000256" key="6">
    <source>
        <dbReference type="NCBIfam" id="TIGR00112"/>
    </source>
</evidence>
<dbReference type="OrthoDB" id="9805754at2"/>
<dbReference type="InterPro" id="IPR028939">
    <property type="entry name" value="P5C_Rdtase_cat_N"/>
</dbReference>
<evidence type="ECO:0000256" key="3">
    <source>
        <dbReference type="ARBA" id="ARBA00023002"/>
    </source>
</evidence>
<dbReference type="InterPro" id="IPR036291">
    <property type="entry name" value="NAD(P)-bd_dom_sf"/>
</dbReference>
<dbReference type="InterPro" id="IPR029036">
    <property type="entry name" value="P5CR_dimer"/>
</dbReference>
<feature type="compositionally biased region" description="Polar residues" evidence="8">
    <location>
        <begin position="279"/>
        <end position="290"/>
    </location>
</feature>
<evidence type="ECO:0000256" key="5">
    <source>
        <dbReference type="HAMAP-Rule" id="MF_01925"/>
    </source>
</evidence>
<dbReference type="Proteomes" id="UP000035368">
    <property type="component" value="Chromosome"/>
</dbReference>
<dbReference type="NCBIfam" id="TIGR00112">
    <property type="entry name" value="proC"/>
    <property type="match status" value="1"/>
</dbReference>
<comment type="pathway">
    <text evidence="5 7">Amino-acid biosynthesis; L-proline biosynthesis; L-proline from L-glutamate 5-semialdehyde: step 1/1.</text>
</comment>
<keyword evidence="12" id="KW-1185">Reference proteome</keyword>
<keyword evidence="5 7" id="KW-0641">Proline biosynthesis</keyword>
<dbReference type="Pfam" id="PF03807">
    <property type="entry name" value="F420_oxidored"/>
    <property type="match status" value="1"/>
</dbReference>
<feature type="region of interest" description="Disordered" evidence="8">
    <location>
        <begin position="263"/>
        <end position="290"/>
    </location>
</feature>
<comment type="function">
    <text evidence="4 5">Catalyzes the reduction of 1-pyrroline-5-carboxylate (PCA) to L-proline.</text>
</comment>
<comment type="similarity">
    <text evidence="1 5 7">Belongs to the pyrroline-5-carboxylate reductase family.</text>
</comment>
<comment type="catalytic activity">
    <reaction evidence="5">
        <text>L-proline + NAD(+) = (S)-1-pyrroline-5-carboxylate + NADH + 2 H(+)</text>
        <dbReference type="Rhea" id="RHEA:14105"/>
        <dbReference type="ChEBI" id="CHEBI:15378"/>
        <dbReference type="ChEBI" id="CHEBI:17388"/>
        <dbReference type="ChEBI" id="CHEBI:57540"/>
        <dbReference type="ChEBI" id="CHEBI:57945"/>
        <dbReference type="ChEBI" id="CHEBI:60039"/>
        <dbReference type="EC" id="1.5.1.2"/>
    </reaction>
</comment>
<dbReference type="FunFam" id="1.10.3730.10:FF:000001">
    <property type="entry name" value="Pyrroline-5-carboxylate reductase"/>
    <property type="match status" value="1"/>
</dbReference>
<dbReference type="InterPro" id="IPR000304">
    <property type="entry name" value="Pyrroline-COOH_reductase"/>
</dbReference>
<dbReference type="STRING" id="1050174.CEPID_11120"/>
<comment type="subcellular location">
    <subcellularLocation>
        <location evidence="5">Cytoplasm</location>
    </subcellularLocation>
</comment>
<dbReference type="GO" id="GO:0005737">
    <property type="term" value="C:cytoplasm"/>
    <property type="evidence" value="ECO:0007669"/>
    <property type="project" value="UniProtKB-SubCell"/>
</dbReference>
<evidence type="ECO:0000256" key="4">
    <source>
        <dbReference type="ARBA" id="ARBA00058118"/>
    </source>
</evidence>
<dbReference type="RefSeq" id="WP_083984453.1">
    <property type="nucleotide sequence ID" value="NZ_CP011541.1"/>
</dbReference>
<feature type="domain" description="Pyrroline-5-carboxylate reductase dimerisation" evidence="10">
    <location>
        <begin position="163"/>
        <end position="267"/>
    </location>
</feature>
<gene>
    <name evidence="5 11" type="primary">proC</name>
    <name evidence="11" type="ORF">CEPID_11120</name>
</gene>
<dbReference type="HAMAP" id="MF_01925">
    <property type="entry name" value="P5C_reductase"/>
    <property type="match status" value="1"/>
</dbReference>
<evidence type="ECO:0000259" key="10">
    <source>
        <dbReference type="Pfam" id="PF14748"/>
    </source>
</evidence>
<evidence type="ECO:0000313" key="12">
    <source>
        <dbReference type="Proteomes" id="UP000035368"/>
    </source>
</evidence>
<dbReference type="GO" id="GO:0055129">
    <property type="term" value="P:L-proline biosynthetic process"/>
    <property type="evidence" value="ECO:0007669"/>
    <property type="project" value="UniProtKB-UniRule"/>
</dbReference>
<name>A0A0G3GWX5_9CORY</name>
<dbReference type="InterPro" id="IPR053790">
    <property type="entry name" value="P5CR-like_CS"/>
</dbReference>
<evidence type="ECO:0000313" key="11">
    <source>
        <dbReference type="EMBL" id="AKK04053.1"/>
    </source>
</evidence>
<organism evidence="11 12">
    <name type="scientific">Corynebacterium epidermidicanis</name>
    <dbReference type="NCBI Taxonomy" id="1050174"/>
    <lineage>
        <taxon>Bacteria</taxon>
        <taxon>Bacillati</taxon>
        <taxon>Actinomycetota</taxon>
        <taxon>Actinomycetes</taxon>
        <taxon>Mycobacteriales</taxon>
        <taxon>Corynebacteriaceae</taxon>
        <taxon>Corynebacterium</taxon>
    </lineage>
</organism>
<evidence type="ECO:0000256" key="2">
    <source>
        <dbReference type="ARBA" id="ARBA00022857"/>
    </source>
</evidence>
<dbReference type="AlphaFoldDB" id="A0A0G3GWX5"/>
<dbReference type="SUPFAM" id="SSF48179">
    <property type="entry name" value="6-phosphogluconate dehydrogenase C-terminal domain-like"/>
    <property type="match status" value="1"/>
</dbReference>
<dbReference type="Gene3D" id="1.10.3730.10">
    <property type="entry name" value="ProC C-terminal domain-like"/>
    <property type="match status" value="1"/>
</dbReference>
<evidence type="ECO:0000256" key="7">
    <source>
        <dbReference type="RuleBase" id="RU003903"/>
    </source>
</evidence>
<sequence>MTKISIIGGGKIGEALISGLVSSGVNPKDIHVANRRPERGKELFDAYGIVDYTDVTQAVDDVDTVFLCVKPKDIVSVLAEMSETLDNNAQDTTVISMAAGITLRAMEEVVSAGTPVVRVMPNTPMLVRSGTLAVSVGRFVGAEELADIEELLRAVGDVFVVEESQMDAVVAMSGSSPAYYFLFVEAMIDAGISLGLPRDLARDLAVSSAHGAALLMKETGEEPSLLRANVSSPGGTTIAAIRELEESGLRGAIYRATSKCAERNAQLGAPRPAPKHSVLSPTANGETEDD</sequence>
<dbReference type="PROSITE" id="PS00521">
    <property type="entry name" value="P5CR"/>
    <property type="match status" value="1"/>
</dbReference>
<dbReference type="PATRIC" id="fig|1050174.4.peg.2244"/>
<keyword evidence="5" id="KW-0963">Cytoplasm</keyword>
<dbReference type="PIRSF" id="PIRSF000193">
    <property type="entry name" value="Pyrrol-5-carb_rd"/>
    <property type="match status" value="1"/>
</dbReference>
<dbReference type="EC" id="1.5.1.2" evidence="5 6"/>
<keyword evidence="2 5" id="KW-0521">NADP</keyword>
<evidence type="ECO:0000256" key="8">
    <source>
        <dbReference type="SAM" id="MobiDB-lite"/>
    </source>
</evidence>
<comment type="catalytic activity">
    <reaction evidence="5 7">
        <text>L-proline + NADP(+) = (S)-1-pyrroline-5-carboxylate + NADPH + 2 H(+)</text>
        <dbReference type="Rhea" id="RHEA:14109"/>
        <dbReference type="ChEBI" id="CHEBI:15378"/>
        <dbReference type="ChEBI" id="CHEBI:17388"/>
        <dbReference type="ChEBI" id="CHEBI:57783"/>
        <dbReference type="ChEBI" id="CHEBI:58349"/>
        <dbReference type="ChEBI" id="CHEBI:60039"/>
        <dbReference type="EC" id="1.5.1.2"/>
    </reaction>
</comment>
<evidence type="ECO:0000256" key="1">
    <source>
        <dbReference type="ARBA" id="ARBA00005525"/>
    </source>
</evidence>
<proteinExistence type="inferred from homology"/>
<dbReference type="EMBL" id="CP011541">
    <property type="protein sequence ID" value="AKK04053.1"/>
    <property type="molecule type" value="Genomic_DNA"/>
</dbReference>
<keyword evidence="5 7" id="KW-0028">Amino-acid biosynthesis</keyword>
<dbReference type="PANTHER" id="PTHR11645">
    <property type="entry name" value="PYRROLINE-5-CARBOXYLATE REDUCTASE"/>
    <property type="match status" value="1"/>
</dbReference>
<feature type="domain" description="Pyrroline-5-carboxylate reductase catalytic N-terminal" evidence="9">
    <location>
        <begin position="3"/>
        <end position="100"/>
    </location>
</feature>
<dbReference type="SUPFAM" id="SSF51735">
    <property type="entry name" value="NAD(P)-binding Rossmann-fold domains"/>
    <property type="match status" value="1"/>
</dbReference>
<dbReference type="GO" id="GO:0004735">
    <property type="term" value="F:pyrroline-5-carboxylate reductase activity"/>
    <property type="evidence" value="ECO:0007669"/>
    <property type="project" value="UniProtKB-UniRule"/>
</dbReference>
<accession>A0A0G3GWX5</accession>
<dbReference type="Pfam" id="PF14748">
    <property type="entry name" value="P5CR_dimer"/>
    <property type="match status" value="1"/>
</dbReference>
<protein>
    <recommendedName>
        <fullName evidence="5 6">Pyrroline-5-carboxylate reductase</fullName>
        <shortName evidence="5">P5C reductase</shortName>
        <shortName evidence="5">P5CR</shortName>
        <ecNumber evidence="5 6">1.5.1.2</ecNumber>
    </recommendedName>
    <alternativeName>
        <fullName evidence="5">PCA reductase</fullName>
    </alternativeName>
</protein>
<dbReference type="InterPro" id="IPR008927">
    <property type="entry name" value="6-PGluconate_DH-like_C_sf"/>
</dbReference>
<keyword evidence="3 5" id="KW-0560">Oxidoreductase</keyword>
<dbReference type="UniPathway" id="UPA00098">
    <property type="reaction ID" value="UER00361"/>
</dbReference>
<dbReference type="Gene3D" id="3.40.50.720">
    <property type="entry name" value="NAD(P)-binding Rossmann-like Domain"/>
    <property type="match status" value="1"/>
</dbReference>
<dbReference type="PANTHER" id="PTHR11645:SF0">
    <property type="entry name" value="PYRROLINE-5-CARBOXYLATE REDUCTASE 3"/>
    <property type="match status" value="1"/>
</dbReference>
<dbReference type="KEGG" id="cei:CEPID_11120"/>
<reference evidence="11 12" key="1">
    <citation type="submission" date="2015-05" db="EMBL/GenBank/DDBJ databases">
        <title>Complete genome sequence of Corynebacterium epidermidicanis DSM 45586, isolated from the skin of a dog suffering from pruritus.</title>
        <authorList>
            <person name="Ruckert C."/>
            <person name="Albersmeier A."/>
            <person name="Winkler A."/>
            <person name="Tauch A."/>
        </authorList>
    </citation>
    <scope>NUCLEOTIDE SEQUENCE [LARGE SCALE GENOMIC DNA]</scope>
    <source>
        <strain evidence="11 12">DSM 45586</strain>
    </source>
</reference>